<accession>A0A934RZ78</accession>
<sequence>MKFPKLDSFLKSRSWSVRWFVPLGLSLVFQVSVLYGEKAASPGVAQKGDASGKETASETTGGKLKVRPIVKVPMKKGQEGVSSVPAVVQSPKPALSLQESERELFMKIERLRWKIDSNTEILDTLRKKRADDLVNEDEMVVHMEKEKALSERLNRDMESYLSLKEDHGILTKRIEALPAQRTQPVVRKTVVDADVIEGPQKKENKSVRGSASSLFDSIDTSGPIEGKTSSELLKKTVQEISEEQK</sequence>
<evidence type="ECO:0000313" key="2">
    <source>
        <dbReference type="EMBL" id="MBK1878009.1"/>
    </source>
</evidence>
<name>A0A934RZ78_9BACT</name>
<organism evidence="2 3">
    <name type="scientific">Pelagicoccus mobilis</name>
    <dbReference type="NCBI Taxonomy" id="415221"/>
    <lineage>
        <taxon>Bacteria</taxon>
        <taxon>Pseudomonadati</taxon>
        <taxon>Verrucomicrobiota</taxon>
        <taxon>Opitutia</taxon>
        <taxon>Puniceicoccales</taxon>
        <taxon>Pelagicoccaceae</taxon>
        <taxon>Pelagicoccus</taxon>
    </lineage>
</organism>
<dbReference type="EMBL" id="JAENIL010000025">
    <property type="protein sequence ID" value="MBK1878009.1"/>
    <property type="molecule type" value="Genomic_DNA"/>
</dbReference>
<dbReference type="RefSeq" id="WP_200356223.1">
    <property type="nucleotide sequence ID" value="NZ_JAENIL010000025.1"/>
</dbReference>
<evidence type="ECO:0000313" key="3">
    <source>
        <dbReference type="Proteomes" id="UP000617628"/>
    </source>
</evidence>
<proteinExistence type="predicted"/>
<feature type="region of interest" description="Disordered" evidence="1">
    <location>
        <begin position="197"/>
        <end position="230"/>
    </location>
</feature>
<protein>
    <submittedName>
        <fullName evidence="2">Uncharacterized protein</fullName>
    </submittedName>
</protein>
<evidence type="ECO:0000256" key="1">
    <source>
        <dbReference type="SAM" id="MobiDB-lite"/>
    </source>
</evidence>
<feature type="region of interest" description="Disordered" evidence="1">
    <location>
        <begin position="43"/>
        <end position="62"/>
    </location>
</feature>
<comment type="caution">
    <text evidence="2">The sequence shown here is derived from an EMBL/GenBank/DDBJ whole genome shotgun (WGS) entry which is preliminary data.</text>
</comment>
<dbReference type="AlphaFoldDB" id="A0A934RZ78"/>
<dbReference type="Proteomes" id="UP000617628">
    <property type="component" value="Unassembled WGS sequence"/>
</dbReference>
<feature type="compositionally biased region" description="Polar residues" evidence="1">
    <location>
        <begin position="207"/>
        <end position="220"/>
    </location>
</feature>
<gene>
    <name evidence="2" type="ORF">JIN87_14115</name>
</gene>
<reference evidence="2" key="1">
    <citation type="submission" date="2021-01" db="EMBL/GenBank/DDBJ databases">
        <title>Modified the classification status of verrucomicrobia.</title>
        <authorList>
            <person name="Feng X."/>
        </authorList>
    </citation>
    <scope>NUCLEOTIDE SEQUENCE</scope>
    <source>
        <strain evidence="2">KCTC 13126</strain>
    </source>
</reference>
<keyword evidence="3" id="KW-1185">Reference proteome</keyword>